<feature type="compositionally biased region" description="Low complexity" evidence="3">
    <location>
        <begin position="470"/>
        <end position="487"/>
    </location>
</feature>
<organism evidence="5 6">
    <name type="scientific">Volvox reticuliferus</name>
    <dbReference type="NCBI Taxonomy" id="1737510"/>
    <lineage>
        <taxon>Eukaryota</taxon>
        <taxon>Viridiplantae</taxon>
        <taxon>Chlorophyta</taxon>
        <taxon>core chlorophytes</taxon>
        <taxon>Chlorophyceae</taxon>
        <taxon>CS clade</taxon>
        <taxon>Chlamydomonadales</taxon>
        <taxon>Volvocaceae</taxon>
        <taxon>Volvox</taxon>
    </lineage>
</organism>
<proteinExistence type="predicted"/>
<dbReference type="CDD" id="cd00174">
    <property type="entry name" value="SH3"/>
    <property type="match status" value="1"/>
</dbReference>
<dbReference type="PANTHER" id="PTHR15176:SF1">
    <property type="entry name" value="NEPHROCYSTIN-1"/>
    <property type="match status" value="1"/>
</dbReference>
<dbReference type="GO" id="GO:0005929">
    <property type="term" value="C:cilium"/>
    <property type="evidence" value="ECO:0007669"/>
    <property type="project" value="TreeGrafter"/>
</dbReference>
<reference evidence="5" key="1">
    <citation type="journal article" date="2021" name="Proc. Natl. Acad. Sci. U.S.A.">
        <title>Three genomes in the algal genus Volvox reveal the fate of a haploid sex-determining region after a transition to homothallism.</title>
        <authorList>
            <person name="Yamamoto K."/>
            <person name="Hamaji T."/>
            <person name="Kawai-Toyooka H."/>
            <person name="Matsuzaki R."/>
            <person name="Takahashi F."/>
            <person name="Nishimura Y."/>
            <person name="Kawachi M."/>
            <person name="Noguchi H."/>
            <person name="Minakuchi Y."/>
            <person name="Umen J.G."/>
            <person name="Toyoda A."/>
            <person name="Nozaki H."/>
        </authorList>
    </citation>
    <scope>NUCLEOTIDE SEQUENCE</scope>
    <source>
        <strain evidence="5">NIES-3785</strain>
    </source>
</reference>
<evidence type="ECO:0000313" key="6">
    <source>
        <dbReference type="Proteomes" id="UP000722791"/>
    </source>
</evidence>
<feature type="compositionally biased region" description="Low complexity" evidence="3">
    <location>
        <begin position="984"/>
        <end position="998"/>
    </location>
</feature>
<dbReference type="PANTHER" id="PTHR15176">
    <property type="entry name" value="NEPHROCYSTIN"/>
    <property type="match status" value="1"/>
</dbReference>
<dbReference type="SMART" id="SM00326">
    <property type="entry name" value="SH3"/>
    <property type="match status" value="2"/>
</dbReference>
<dbReference type="InterPro" id="IPR001452">
    <property type="entry name" value="SH3_domain"/>
</dbReference>
<feature type="compositionally biased region" description="Low complexity" evidence="3">
    <location>
        <begin position="1156"/>
        <end position="1190"/>
    </location>
</feature>
<evidence type="ECO:0000256" key="2">
    <source>
        <dbReference type="PROSITE-ProRule" id="PRU00192"/>
    </source>
</evidence>
<dbReference type="Proteomes" id="UP000722791">
    <property type="component" value="Unassembled WGS sequence"/>
</dbReference>
<dbReference type="InterPro" id="IPR039687">
    <property type="entry name" value="NPHP1"/>
</dbReference>
<feature type="region of interest" description="Disordered" evidence="3">
    <location>
        <begin position="1143"/>
        <end position="1190"/>
    </location>
</feature>
<keyword evidence="1 2" id="KW-0728">SH3 domain</keyword>
<comment type="caution">
    <text evidence="5">The sequence shown here is derived from an EMBL/GenBank/DDBJ whole genome shotgun (WGS) entry which is preliminary data.</text>
</comment>
<feature type="region of interest" description="Disordered" evidence="3">
    <location>
        <begin position="1"/>
        <end position="32"/>
    </location>
</feature>
<sequence>DYEAINLGFTRMQKPPPQRGTGMPQGEDPTPTYNNYIRSSLGKGESANHGDHFQGLVALKAYDEKQSDIILKQLSRLLQYGYFTIAGLQQALQVQRIDIGRDEKGLMRIVQHLVLLGLGDGSAGTPLPVPQTAGGMFLAKAVDRLGLEVLVAAWNDLGNERATFLRKQAALRALAAITRASLTSSPDDATYAQGLYETLRGLLDKVDALRAGRRGLAHIISQAHGNRKKNLIADMRQRVEMWSLLRGAFAAARLALPRSALYKVAQRSLSALGSSDPVCARHALALASLVARDPSGCGSFIAAVEPLLRHNVETAKRTGALHLGIMPAKRSGGSSAGDPTQLPDSESHLNLRDTWARVYLARACAAVIQSGHIAGDVGDRGAVFWQALLLLAVADPSERVALEAIRAMFGAPYPRGTTAAAMRAPGAGARLSVATSPAEVDAESSQSKIMGASWHLVMTQALEQPPVQEPGSSSAGGAPGADSVPPVGAAGVRADDAGIFGRVARRLLRCLQSRSHALICGAARTVAVLAESRAWFHSLSGGHGHEAEPDVVRRWMRALHGFLLMLASDDGLSGCERAAALEALIWNQDQLLTPSPGLLLRAVSHGGFTAPPIARYTFADPWPECLLVEVLGVLARRLRCTAGMPPELVLELAGALAAGSPSGMPREALQALWDLAPGPLAARTALQLLSAPLPPLCQPPAAAAVEVKSMAAQAEMAFNNLKAMAACWLGEHVNNIAGEYAWKPWETKMSTGSADAASAAESAAPEVSEGPNAAPRAPHGGDKHKSAGDAGATDASQAGRGIGIGVGGPEAPMARMAEAAVTHSPLLSMSIAQLNRAQLTGAPVVRVAAAQALGKLAVRSGEPYRIQCYSLLAAAVGRIGGVCGGAAADPLGLAPVVDPTIEVLDAMYAGELVLERHVALYGTRARGWPAAALESLRRRHEWLLTTIGCAVCAVPRDLFLPLGPRSRRLLFPNDKEDAEEDARNAAAAEAQQQQEQYGDQQYYDEFGQPYQYDYSTAEQYDYGDYYNNASQQEEDQSDSYGQQHDPLARYDFTGQKAAAAVELNWGAEQPGAYDGVDDATAVAEARPAVVLYSFQAESEGEVSVTVGDSVRVVHDLGEWFQVLTSGGQQGLVPASYIQLLDEQQGTDSGGGRGQTQGSPLQSQLSVGSGSAAGGNSAQPRQRQSAEGAQSGYGYAYGSGGQQESGGGAAGSTSGYYPYQYDNPEYDAGGPDGTYGSYYGDYGSQYGGDPYGANAYGSSVYGGGTYGDEGGKKKKGFGGLDDIGAVLVEAKNAVAAARQQQQSVGPLGSGSSGGQTTTTPPSPSKLALDGFHARSNPLATQSDVTVYDAVSEPGADTWSSPLQEPAPVAAVSTAADGSDRAKAIYEFVAEMPGELSVSAGEELEIIGGEVDGWYNARVVSDPTRTGIIPASYVQMQ</sequence>
<feature type="region of interest" description="Disordered" evidence="3">
    <location>
        <begin position="975"/>
        <end position="998"/>
    </location>
</feature>
<feature type="non-terminal residue" evidence="5">
    <location>
        <position position="1"/>
    </location>
</feature>
<evidence type="ECO:0000256" key="1">
    <source>
        <dbReference type="ARBA" id="ARBA00022443"/>
    </source>
</evidence>
<dbReference type="EMBL" id="BNCQ01000015">
    <property type="protein sequence ID" value="GIM04252.1"/>
    <property type="molecule type" value="Genomic_DNA"/>
</dbReference>
<dbReference type="Pfam" id="PF00018">
    <property type="entry name" value="SH3_1"/>
    <property type="match status" value="1"/>
</dbReference>
<evidence type="ECO:0000313" key="5">
    <source>
        <dbReference type="EMBL" id="GIM04252.1"/>
    </source>
</evidence>
<protein>
    <recommendedName>
        <fullName evidence="4">SH3 domain-containing protein</fullName>
    </recommendedName>
</protein>
<dbReference type="InterPro" id="IPR036028">
    <property type="entry name" value="SH3-like_dom_sf"/>
</dbReference>
<dbReference type="Pfam" id="PF14604">
    <property type="entry name" value="SH3_9"/>
    <property type="match status" value="1"/>
</dbReference>
<dbReference type="GO" id="GO:0005737">
    <property type="term" value="C:cytoplasm"/>
    <property type="evidence" value="ECO:0007669"/>
    <property type="project" value="TreeGrafter"/>
</dbReference>
<feature type="domain" description="SH3" evidence="4">
    <location>
        <begin position="1083"/>
        <end position="1142"/>
    </location>
</feature>
<feature type="region of interest" description="Disordered" evidence="3">
    <location>
        <begin position="752"/>
        <end position="804"/>
    </location>
</feature>
<gene>
    <name evidence="5" type="ORF">Vretimale_8838</name>
</gene>
<accession>A0A8J4LNQ7</accession>
<feature type="compositionally biased region" description="Low complexity" evidence="3">
    <location>
        <begin position="753"/>
        <end position="769"/>
    </location>
</feature>
<dbReference type="PROSITE" id="PS50002">
    <property type="entry name" value="SH3"/>
    <property type="match status" value="2"/>
</dbReference>
<dbReference type="SUPFAM" id="SSF50044">
    <property type="entry name" value="SH3-domain"/>
    <property type="match status" value="2"/>
</dbReference>
<feature type="domain" description="SH3" evidence="4">
    <location>
        <begin position="1375"/>
        <end position="1435"/>
    </location>
</feature>
<evidence type="ECO:0000256" key="3">
    <source>
        <dbReference type="SAM" id="MobiDB-lite"/>
    </source>
</evidence>
<dbReference type="Gene3D" id="2.30.30.40">
    <property type="entry name" value="SH3 Domains"/>
    <property type="match status" value="2"/>
</dbReference>
<feature type="region of interest" description="Disordered" evidence="3">
    <location>
        <begin position="1298"/>
        <end position="1326"/>
    </location>
</feature>
<feature type="region of interest" description="Disordered" evidence="3">
    <location>
        <begin position="465"/>
        <end position="487"/>
    </location>
</feature>
<name>A0A8J4LNQ7_9CHLO</name>
<evidence type="ECO:0000259" key="4">
    <source>
        <dbReference type="PROSITE" id="PS50002"/>
    </source>
</evidence>